<evidence type="ECO:0000313" key="2">
    <source>
        <dbReference type="Proteomes" id="UP000093482"/>
    </source>
</evidence>
<proteinExistence type="predicted"/>
<protein>
    <submittedName>
        <fullName evidence="1">Uncharacterized protein</fullName>
    </submittedName>
</protein>
<keyword evidence="2" id="KW-1185">Reference proteome</keyword>
<name>A0A1C0YZG1_9BACL</name>
<dbReference type="AlphaFoldDB" id="A0A1C0YZG1"/>
<comment type="caution">
    <text evidence="1">The sequence shown here is derived from an EMBL/GenBank/DDBJ whole genome shotgun (WGS) entry which is preliminary data.</text>
</comment>
<gene>
    <name evidence="1" type="ORF">A6K76_06355</name>
</gene>
<reference evidence="1 2" key="1">
    <citation type="submission" date="2016-07" db="EMBL/GenBank/DDBJ databases">
        <title>Caryophanon latum genome sequencing.</title>
        <authorList>
            <person name="Verma A."/>
            <person name="Pal Y."/>
            <person name="Krishnamurthi S."/>
        </authorList>
    </citation>
    <scope>NUCLEOTIDE SEQUENCE [LARGE SCALE GENOMIC DNA]</scope>
    <source>
        <strain evidence="1 2">DSM 14151</strain>
    </source>
</reference>
<dbReference type="Proteomes" id="UP000093482">
    <property type="component" value="Unassembled WGS sequence"/>
</dbReference>
<evidence type="ECO:0000313" key="1">
    <source>
        <dbReference type="EMBL" id="OCS92503.1"/>
    </source>
</evidence>
<dbReference type="EMBL" id="MATO01000015">
    <property type="protein sequence ID" value="OCS92503.1"/>
    <property type="molecule type" value="Genomic_DNA"/>
</dbReference>
<accession>A0A1C0YZG1</accession>
<organism evidence="1 2">
    <name type="scientific">Caryophanon latum</name>
    <dbReference type="NCBI Taxonomy" id="33977"/>
    <lineage>
        <taxon>Bacteria</taxon>
        <taxon>Bacillati</taxon>
        <taxon>Bacillota</taxon>
        <taxon>Bacilli</taxon>
        <taxon>Bacillales</taxon>
        <taxon>Caryophanaceae</taxon>
        <taxon>Caryophanon</taxon>
    </lineage>
</organism>
<sequence length="59" mass="6935">MNEFVDEHAIVEHFVCKTINGMSNRFKQKAPPTCQSRLYNDEKPSVCECARFFYVYVVN</sequence>